<reference evidence="1 2" key="1">
    <citation type="submission" date="2017-04" db="EMBL/GenBank/DDBJ databases">
        <authorList>
            <person name="Afonso C.L."/>
            <person name="Miller P.J."/>
            <person name="Scott M.A."/>
            <person name="Spackman E."/>
            <person name="Goraichik I."/>
            <person name="Dimitrov K.M."/>
            <person name="Suarez D.L."/>
            <person name="Swayne D.E."/>
        </authorList>
    </citation>
    <scope>NUCLEOTIDE SEQUENCE [LARGE SCALE GENOMIC DNA]</scope>
    <source>
        <strain evidence="1 2">DSM 12555</strain>
    </source>
</reference>
<dbReference type="AlphaFoldDB" id="A0A1W1XPR7"/>
<dbReference type="SUPFAM" id="SSF46785">
    <property type="entry name" value="Winged helix' DNA-binding domain"/>
    <property type="match status" value="1"/>
</dbReference>
<dbReference type="Proteomes" id="UP000192468">
    <property type="component" value="Unassembled WGS sequence"/>
</dbReference>
<dbReference type="GO" id="GO:0003700">
    <property type="term" value="F:DNA-binding transcription factor activity"/>
    <property type="evidence" value="ECO:0007669"/>
    <property type="project" value="TreeGrafter"/>
</dbReference>
<evidence type="ECO:0000313" key="1">
    <source>
        <dbReference type="EMBL" id="SMC25963.1"/>
    </source>
</evidence>
<organism evidence="1 2">
    <name type="scientific">Clostridium acidisoli DSM 12555</name>
    <dbReference type="NCBI Taxonomy" id="1121291"/>
    <lineage>
        <taxon>Bacteria</taxon>
        <taxon>Bacillati</taxon>
        <taxon>Bacillota</taxon>
        <taxon>Clostridia</taxon>
        <taxon>Eubacteriales</taxon>
        <taxon>Clostridiaceae</taxon>
        <taxon>Clostridium</taxon>
    </lineage>
</organism>
<dbReference type="Pfam" id="PF02082">
    <property type="entry name" value="Rrf2"/>
    <property type="match status" value="1"/>
</dbReference>
<evidence type="ECO:0000313" key="2">
    <source>
        <dbReference type="Proteomes" id="UP000192468"/>
    </source>
</evidence>
<dbReference type="Gene3D" id="1.10.10.10">
    <property type="entry name" value="Winged helix-like DNA-binding domain superfamily/Winged helix DNA-binding domain"/>
    <property type="match status" value="1"/>
</dbReference>
<dbReference type="OrthoDB" id="9808360at2"/>
<dbReference type="RefSeq" id="WP_084116469.1">
    <property type="nucleotide sequence ID" value="NZ_FWXH01000011.1"/>
</dbReference>
<gene>
    <name evidence="1" type="ORF">SAMN02745134_02643</name>
</gene>
<dbReference type="PANTHER" id="PTHR33221:SF2">
    <property type="entry name" value="TRANSCRIPTIONAL REGULATOR"/>
    <property type="match status" value="1"/>
</dbReference>
<dbReference type="InterPro" id="IPR036390">
    <property type="entry name" value="WH_DNA-bd_sf"/>
</dbReference>
<dbReference type="InterPro" id="IPR000944">
    <property type="entry name" value="Tscrpt_reg_Rrf2"/>
</dbReference>
<dbReference type="PANTHER" id="PTHR33221">
    <property type="entry name" value="WINGED HELIX-TURN-HELIX TRANSCRIPTIONAL REGULATOR, RRF2 FAMILY"/>
    <property type="match status" value="1"/>
</dbReference>
<protein>
    <submittedName>
        <fullName evidence="1">Transcriptional regulator, BadM/Rrf2 family</fullName>
    </submittedName>
</protein>
<dbReference type="STRING" id="1121291.SAMN02745134_02643"/>
<dbReference type="PROSITE" id="PS01332">
    <property type="entry name" value="HTH_RRF2_1"/>
    <property type="match status" value="1"/>
</dbReference>
<dbReference type="InterPro" id="IPR036388">
    <property type="entry name" value="WH-like_DNA-bd_sf"/>
</dbReference>
<sequence>MNITQESDYAIRAILIMVKNPDREILDANTISELGNIPIRFLLKLLRKLTQGGVIKSYRGVNGGYSLNKAPKDINLKIVIEVIEGPICINRCLYDKETCSAGKGDNCAIHMALYEVQSKLIKELEAINFEGLKNGAW</sequence>
<accession>A0A1W1XPR7</accession>
<keyword evidence="2" id="KW-1185">Reference proteome</keyword>
<dbReference type="GO" id="GO:0005829">
    <property type="term" value="C:cytosol"/>
    <property type="evidence" value="ECO:0007669"/>
    <property type="project" value="TreeGrafter"/>
</dbReference>
<dbReference type="EMBL" id="FWXH01000011">
    <property type="protein sequence ID" value="SMC25963.1"/>
    <property type="molecule type" value="Genomic_DNA"/>
</dbReference>
<dbReference type="InterPro" id="IPR030489">
    <property type="entry name" value="TR_Rrf2-type_CS"/>
</dbReference>
<proteinExistence type="predicted"/>
<dbReference type="PROSITE" id="PS51197">
    <property type="entry name" value="HTH_RRF2_2"/>
    <property type="match status" value="1"/>
</dbReference>
<dbReference type="NCBIfam" id="TIGR00738">
    <property type="entry name" value="rrf2_super"/>
    <property type="match status" value="1"/>
</dbReference>
<name>A0A1W1XPR7_9CLOT</name>